<feature type="compositionally biased region" description="Basic and acidic residues" evidence="1">
    <location>
        <begin position="1"/>
        <end position="19"/>
    </location>
</feature>
<dbReference type="OrthoDB" id="3862662at2759"/>
<sequence>MAVQTEEAKDNSDDVEMKDSATSTLATHIDAAVETSQCNDVWLPCSKSLDLVSWAKDQYDKQLEEAADVLRTTDSSRKDYRDKVYLAAQCGLEFELELRERCEKALENSS</sequence>
<evidence type="ECO:0000256" key="1">
    <source>
        <dbReference type="SAM" id="MobiDB-lite"/>
    </source>
</evidence>
<reference evidence="2" key="1">
    <citation type="submission" date="2014-12" db="EMBL/GenBank/DDBJ databases">
        <title>Genome Sequence of Valsa Canker Pathogens Uncovers a Specific Adaption of Colonization on Woody Bark.</title>
        <authorList>
            <person name="Yin Z."/>
            <person name="Liu H."/>
            <person name="Gao X."/>
            <person name="Li Z."/>
            <person name="Song N."/>
            <person name="Ke X."/>
            <person name="Dai Q."/>
            <person name="Wu Y."/>
            <person name="Sun Y."/>
            <person name="Xu J.-R."/>
            <person name="Kang Z.K."/>
            <person name="Wang L."/>
            <person name="Huang L."/>
        </authorList>
    </citation>
    <scope>NUCLEOTIDE SEQUENCE [LARGE SCALE GENOMIC DNA]</scope>
    <source>
        <strain evidence="2">03-8</strain>
    </source>
</reference>
<proteinExistence type="predicted"/>
<accession>A0A194VYP2</accession>
<dbReference type="EMBL" id="CM003102">
    <property type="protein sequence ID" value="KUI69361.1"/>
    <property type="molecule type" value="Genomic_DNA"/>
</dbReference>
<evidence type="ECO:0000313" key="3">
    <source>
        <dbReference type="Proteomes" id="UP000078559"/>
    </source>
</evidence>
<gene>
    <name evidence="2" type="ORF">VM1G_11641</name>
</gene>
<organism evidence="2 3">
    <name type="scientific">Cytospora mali</name>
    <name type="common">Apple Valsa canker fungus</name>
    <name type="synonym">Valsa mali</name>
    <dbReference type="NCBI Taxonomy" id="578113"/>
    <lineage>
        <taxon>Eukaryota</taxon>
        <taxon>Fungi</taxon>
        <taxon>Dikarya</taxon>
        <taxon>Ascomycota</taxon>
        <taxon>Pezizomycotina</taxon>
        <taxon>Sordariomycetes</taxon>
        <taxon>Sordariomycetidae</taxon>
        <taxon>Diaporthales</taxon>
        <taxon>Cytosporaceae</taxon>
        <taxon>Cytospora</taxon>
    </lineage>
</organism>
<evidence type="ECO:0000313" key="2">
    <source>
        <dbReference type="EMBL" id="KUI69361.1"/>
    </source>
</evidence>
<dbReference type="Proteomes" id="UP000078559">
    <property type="component" value="Chromosome 5"/>
</dbReference>
<keyword evidence="3" id="KW-1185">Reference proteome</keyword>
<dbReference type="SMR" id="A0A194VYP2"/>
<name>A0A194VYP2_CYTMA</name>
<feature type="region of interest" description="Disordered" evidence="1">
    <location>
        <begin position="1"/>
        <end position="20"/>
    </location>
</feature>
<protein>
    <submittedName>
        <fullName evidence="2">Uncharacterized protein</fullName>
    </submittedName>
</protein>
<dbReference type="AlphaFoldDB" id="A0A194VYP2"/>